<dbReference type="GO" id="GO:0016491">
    <property type="term" value="F:oxidoreductase activity"/>
    <property type="evidence" value="ECO:0007669"/>
    <property type="project" value="InterPro"/>
</dbReference>
<evidence type="ECO:0000313" key="4">
    <source>
        <dbReference type="EMBL" id="ACV33306.1"/>
    </source>
</evidence>
<dbReference type="PANTHER" id="PTHR11511:SF5">
    <property type="entry name" value="FAT-BODY PROTEIN 1-RELATED"/>
    <property type="match status" value="1"/>
</dbReference>
<dbReference type="Pfam" id="PF03723">
    <property type="entry name" value="Hemocyanin_C"/>
    <property type="match status" value="1"/>
</dbReference>
<dbReference type="SUPFAM" id="SSF48050">
    <property type="entry name" value="Hemocyanin, N-terminal domain"/>
    <property type="match status" value="1"/>
</dbReference>
<dbReference type="Pfam" id="PF00372">
    <property type="entry name" value="Hemocyanin_M"/>
    <property type="match status" value="1"/>
</dbReference>
<dbReference type="InterPro" id="IPR002227">
    <property type="entry name" value="Tyrosinase_Cu-bd"/>
</dbReference>
<comment type="similarity">
    <text evidence="1">Belongs to the tyrosinase family. Hemocyanin subfamily.</text>
</comment>
<dbReference type="PROSITE" id="PS00498">
    <property type="entry name" value="TYROSINASE_2"/>
    <property type="match status" value="1"/>
</dbReference>
<reference evidence="4" key="1">
    <citation type="submission" date="2009-06" db="EMBL/GenBank/DDBJ databases">
        <title>A functional hemocyanin in the leptostracan Nebalia.</title>
        <authorList>
            <person name="Ryan M.C."/>
            <person name="Terwilliger N.B."/>
        </authorList>
    </citation>
    <scope>NUCLEOTIDE SEQUENCE</scope>
</reference>
<name>C8BP49_9CRUS</name>
<dbReference type="Gene3D" id="1.20.1370.10">
    <property type="entry name" value="Hemocyanin, N-terminal domain"/>
    <property type="match status" value="1"/>
</dbReference>
<accession>C8BP49</accession>
<dbReference type="PRINTS" id="PR00187">
    <property type="entry name" value="HAEMOCYANIN"/>
</dbReference>
<sequence length="670" mass="76178">MKACFVLALAAAAVVCTAGTPVDRQQAVLQLLFKPTEPIRDRFTDLKSAAASFDPTADKSQYSDGGAAAAHLMEEINDHRVLEQHHWFSLFNTRQREEALMLFDVLMSCNSWDCFKNNAAFFREKMNEGEFIYAIYVAVIHSPLTDGVALPPLYEVTPHLFTNTEVIQQAYTAKMTQTPGNFEMGYTGSQKNPEQRVAYFGEDVGMNSHHTHWHMDFPFWWEDKYGHHIDRKGELFFWMHHQLTVRFDAERLSNNLDIVDELYWDKPIYRGFAPHTTYRHGGEFPSRPDNIDFEDVDGVARVRDMKIMENRIRDAIAHGYIENDHDEHISLNNTHGIDILGDLIESSVYSPNAQYYGALHNLAHIMLGRQADPHGKYKMPPGVMEHFETATRDPSFFRLHKYMDNIFKEHKDSLPAYSSDELGFDGVSLDSVAIDGTLETYFEHFKFDLTMAVDDTPEIADVELTADVSRLNHKSFAYNFQLTNNKGSPASAVFRVFLCPRKDYNGILIPLEERRWLCIEMDKFWKTLSPGGNTVVRKSGESSVTIPDRKHFAEMMSETDAAASSGGSLDYSDLAHSCGQPERLLLPKGKVEGMEFGLLIAVTDGEHDAAVSGLEDNEHGSNHGYCGIHNELYPDKQPMGFPLDRKIEDRNMFVGMPNINYNIVNVFHKE</sequence>
<dbReference type="PROSITE" id="PS00210">
    <property type="entry name" value="HEMOCYANIN_2"/>
    <property type="match status" value="1"/>
</dbReference>
<keyword evidence="2" id="KW-0732">Signal</keyword>
<dbReference type="PROSITE" id="PS00209">
    <property type="entry name" value="HEMOCYANIN_1"/>
    <property type="match status" value="1"/>
</dbReference>
<dbReference type="InterPro" id="IPR037020">
    <property type="entry name" value="Hemocyanin_C_sf"/>
</dbReference>
<feature type="signal peptide" evidence="2">
    <location>
        <begin position="1"/>
        <end position="19"/>
    </location>
</feature>
<dbReference type="InterPro" id="IPR008922">
    <property type="entry name" value="Di-copper_centre_dom_sf"/>
</dbReference>
<dbReference type="PANTHER" id="PTHR11511">
    <property type="entry name" value="LARVAL STORAGE PROTEIN/PHENOLOXIDASE"/>
    <property type="match status" value="1"/>
</dbReference>
<dbReference type="EMBL" id="GQ279108">
    <property type="protein sequence ID" value="ACV33306.1"/>
    <property type="molecule type" value="mRNA"/>
</dbReference>
<proteinExistence type="evidence at transcript level"/>
<dbReference type="Gene3D" id="1.10.1280.10">
    <property type="entry name" value="Di-copper center containing domain from catechol oxidase"/>
    <property type="match status" value="1"/>
</dbReference>
<dbReference type="InterPro" id="IPR005204">
    <property type="entry name" value="Hemocyanin_N"/>
</dbReference>
<dbReference type="InterPro" id="IPR014756">
    <property type="entry name" value="Ig_E-set"/>
</dbReference>
<dbReference type="Gene3D" id="2.60.40.1520">
    <property type="entry name" value="Hemocyanin, C-terminal domain"/>
    <property type="match status" value="1"/>
</dbReference>
<feature type="chain" id="PRO_5002987550" evidence="2">
    <location>
        <begin position="20"/>
        <end position="670"/>
    </location>
</feature>
<dbReference type="InterPro" id="IPR036697">
    <property type="entry name" value="Hemocyanin_N_sf"/>
</dbReference>
<organism evidence="4">
    <name type="scientific">Nebalia kensleyi</name>
    <dbReference type="NCBI Taxonomy" id="586406"/>
    <lineage>
        <taxon>Eukaryota</taxon>
        <taxon>Metazoa</taxon>
        <taxon>Ecdysozoa</taxon>
        <taxon>Arthropoda</taxon>
        <taxon>Crustacea</taxon>
        <taxon>Multicrustacea</taxon>
        <taxon>Malacostraca</taxon>
        <taxon>Phyllocarida</taxon>
        <taxon>Leptostraca</taxon>
        <taxon>Nebaliidae</taxon>
        <taxon>Nebalia</taxon>
    </lineage>
</organism>
<dbReference type="Pfam" id="PF03722">
    <property type="entry name" value="Hemocyanin_N"/>
    <property type="match status" value="1"/>
</dbReference>
<evidence type="ECO:0000256" key="1">
    <source>
        <dbReference type="ARBA" id="ARBA00009470"/>
    </source>
</evidence>
<evidence type="ECO:0000259" key="3">
    <source>
        <dbReference type="PROSITE" id="PS00498"/>
    </source>
</evidence>
<feature type="domain" description="Tyrosinase copper-binding" evidence="3">
    <location>
        <begin position="393"/>
        <end position="404"/>
    </location>
</feature>
<dbReference type="AlphaFoldDB" id="C8BP49"/>
<dbReference type="InterPro" id="IPR005203">
    <property type="entry name" value="Hemocyanin_C"/>
</dbReference>
<dbReference type="InterPro" id="IPR000896">
    <property type="entry name" value="Hemocyanin/hexamerin_mid_dom"/>
</dbReference>
<protein>
    <submittedName>
        <fullName evidence="4">Hemocyanin</fullName>
    </submittedName>
</protein>
<evidence type="ECO:0000256" key="2">
    <source>
        <dbReference type="SAM" id="SignalP"/>
    </source>
</evidence>
<dbReference type="SUPFAM" id="SSF48056">
    <property type="entry name" value="Di-copper centre-containing domain"/>
    <property type="match status" value="1"/>
</dbReference>
<dbReference type="SUPFAM" id="SSF81296">
    <property type="entry name" value="E set domains"/>
    <property type="match status" value="1"/>
</dbReference>
<dbReference type="InterPro" id="IPR013788">
    <property type="entry name" value="Hemocyanin/hexamerin"/>
</dbReference>